<evidence type="ECO:0000256" key="3">
    <source>
        <dbReference type="ARBA" id="ARBA00022691"/>
    </source>
</evidence>
<feature type="binding site" evidence="5">
    <location>
        <position position="168"/>
    </location>
    <ligand>
        <name>S-adenosyl-L-methionine</name>
        <dbReference type="ChEBI" id="CHEBI:59789"/>
    </ligand>
</feature>
<dbReference type="AlphaFoldDB" id="A0A975ZM91"/>
<dbReference type="GO" id="GO:0032259">
    <property type="term" value="P:methylation"/>
    <property type="evidence" value="ECO:0007669"/>
    <property type="project" value="UniProtKB-KW"/>
</dbReference>
<evidence type="ECO:0000256" key="1">
    <source>
        <dbReference type="ARBA" id="ARBA00022603"/>
    </source>
</evidence>
<dbReference type="InterPro" id="IPR007848">
    <property type="entry name" value="Small_mtfrase_dom"/>
</dbReference>
<keyword evidence="3 5" id="KW-0949">S-adenosyl-L-methionine</keyword>
<evidence type="ECO:0000256" key="5">
    <source>
        <dbReference type="HAMAP-Rule" id="MF_02126"/>
    </source>
</evidence>
<dbReference type="HAMAP" id="MF_02126">
    <property type="entry name" value="RF_methyltr_PrmC"/>
    <property type="match status" value="1"/>
</dbReference>
<evidence type="ECO:0000256" key="2">
    <source>
        <dbReference type="ARBA" id="ARBA00022679"/>
    </source>
</evidence>
<evidence type="ECO:0000313" key="9">
    <source>
        <dbReference type="Proteomes" id="UP000182932"/>
    </source>
</evidence>
<dbReference type="InterPro" id="IPR004556">
    <property type="entry name" value="HemK-like"/>
</dbReference>
<organism evidence="8 9">
    <name type="scientific">Marinovum algicola</name>
    <dbReference type="NCBI Taxonomy" id="42444"/>
    <lineage>
        <taxon>Bacteria</taxon>
        <taxon>Pseudomonadati</taxon>
        <taxon>Pseudomonadota</taxon>
        <taxon>Alphaproteobacteria</taxon>
        <taxon>Rhodobacterales</taxon>
        <taxon>Roseobacteraceae</taxon>
        <taxon>Marinovum</taxon>
    </lineage>
</organism>
<dbReference type="Proteomes" id="UP000182932">
    <property type="component" value="Unassembled WGS sequence"/>
</dbReference>
<dbReference type="RefSeq" id="WP_074835017.1">
    <property type="nucleotide sequence ID" value="NZ_CATLQZ010000001.1"/>
</dbReference>
<feature type="binding site" evidence="5">
    <location>
        <position position="182"/>
    </location>
    <ligand>
        <name>S-adenosyl-L-methionine</name>
        <dbReference type="ChEBI" id="CHEBI:59789"/>
    </ligand>
</feature>
<dbReference type="Pfam" id="PF17827">
    <property type="entry name" value="PrmC_N"/>
    <property type="match status" value="1"/>
</dbReference>
<dbReference type="Gene3D" id="1.10.8.10">
    <property type="entry name" value="DNA helicase RuvA subunit, C-terminal domain"/>
    <property type="match status" value="1"/>
</dbReference>
<dbReference type="Gene3D" id="3.40.50.150">
    <property type="entry name" value="Vaccinia Virus protein VP39"/>
    <property type="match status" value="1"/>
</dbReference>
<evidence type="ECO:0000256" key="4">
    <source>
        <dbReference type="ARBA" id="ARBA00048391"/>
    </source>
</evidence>
<proteinExistence type="inferred from homology"/>
<reference evidence="8 9" key="1">
    <citation type="submission" date="2016-10" db="EMBL/GenBank/DDBJ databases">
        <authorList>
            <person name="Varghese N."/>
            <person name="Submissions S."/>
        </authorList>
    </citation>
    <scope>NUCLEOTIDE SEQUENCE [LARGE SCALE GENOMIC DNA]</scope>
    <source>
        <strain evidence="8 9">FF3</strain>
    </source>
</reference>
<dbReference type="EC" id="2.1.1.297" evidence="5"/>
<sequence>MTGSELLARGTRALKTAGIDGAGNDARRLLAHALGQEAGRLTLVLPEPVDPEAAARFDNLITRRAAREPVSHLTGKRMFYGREFAVTPDVLDPRPETETLIEAALAQPFERLLDLGTGTGCILLTLLAESQGAWGLGVDVSPAALDVAARNRAMLGLSECALLRQSDWFAEVDGSFDLIVSNPPYIADHEMTALAPELAHEPRLALTDEADGLSAYRAIAASAGQFLEPGGRLLVEIGWQQAFPVAVLMREGGLSDVVVIQDLDGRDRAVSARKIQ</sequence>
<comment type="function">
    <text evidence="5">Methylates the class 1 translation termination release factors RF1/PrfA and RF2/PrfB on the glutamine residue of the universally conserved GGQ motif.</text>
</comment>
<dbReference type="NCBIfam" id="TIGR00536">
    <property type="entry name" value="hemK_fam"/>
    <property type="match status" value="1"/>
</dbReference>
<dbReference type="PANTHER" id="PTHR18895">
    <property type="entry name" value="HEMK METHYLTRANSFERASE"/>
    <property type="match status" value="1"/>
</dbReference>
<feature type="binding site" evidence="5">
    <location>
        <position position="139"/>
    </location>
    <ligand>
        <name>S-adenosyl-L-methionine</name>
        <dbReference type="ChEBI" id="CHEBI:59789"/>
    </ligand>
</feature>
<dbReference type="Pfam" id="PF05175">
    <property type="entry name" value="MTS"/>
    <property type="match status" value="1"/>
</dbReference>
<feature type="domain" description="Methyltransferase small" evidence="6">
    <location>
        <begin position="97"/>
        <end position="203"/>
    </location>
</feature>
<dbReference type="NCBIfam" id="TIGR03534">
    <property type="entry name" value="RF_mod_PrmC"/>
    <property type="match status" value="1"/>
</dbReference>
<dbReference type="PANTHER" id="PTHR18895:SF74">
    <property type="entry name" value="MTRF1L RELEASE FACTOR GLUTAMINE METHYLTRANSFERASE"/>
    <property type="match status" value="1"/>
</dbReference>
<keyword evidence="1 5" id="KW-0489">Methyltransferase</keyword>
<keyword evidence="9" id="KW-1185">Reference proteome</keyword>
<feature type="domain" description="Release factor glutamine methyltransferase N-terminal" evidence="7">
    <location>
        <begin position="5"/>
        <end position="75"/>
    </location>
</feature>
<dbReference type="PROSITE" id="PS00092">
    <property type="entry name" value="N6_MTASE"/>
    <property type="match status" value="1"/>
</dbReference>
<protein>
    <recommendedName>
        <fullName evidence="5">Release factor glutamine methyltransferase</fullName>
        <shortName evidence="5">RF MTase</shortName>
        <ecNumber evidence="5">2.1.1.297</ecNumber>
    </recommendedName>
    <alternativeName>
        <fullName evidence="5">N5-glutamine methyltransferase PrmC</fullName>
    </alternativeName>
    <alternativeName>
        <fullName evidence="5">Protein-(glutamine-N5) MTase PrmC</fullName>
    </alternativeName>
    <alternativeName>
        <fullName evidence="5">Protein-glutamine N-methyltransferase PrmC</fullName>
    </alternativeName>
</protein>
<dbReference type="InterPro" id="IPR040758">
    <property type="entry name" value="PrmC_N"/>
</dbReference>
<dbReference type="GO" id="GO:0003676">
    <property type="term" value="F:nucleic acid binding"/>
    <property type="evidence" value="ECO:0007669"/>
    <property type="project" value="InterPro"/>
</dbReference>
<dbReference type="InterPro" id="IPR019874">
    <property type="entry name" value="RF_methyltr_PrmC"/>
</dbReference>
<accession>A0A975ZM91</accession>
<keyword evidence="2 5" id="KW-0808">Transferase</keyword>
<dbReference type="InterPro" id="IPR050320">
    <property type="entry name" value="N5-glutamine_MTase"/>
</dbReference>
<evidence type="ECO:0000313" key="8">
    <source>
        <dbReference type="EMBL" id="SEI81937.1"/>
    </source>
</evidence>
<dbReference type="EMBL" id="FNYY01000002">
    <property type="protein sequence ID" value="SEI81937.1"/>
    <property type="molecule type" value="Genomic_DNA"/>
</dbReference>
<evidence type="ECO:0000259" key="6">
    <source>
        <dbReference type="Pfam" id="PF05175"/>
    </source>
</evidence>
<dbReference type="InterPro" id="IPR029063">
    <property type="entry name" value="SAM-dependent_MTases_sf"/>
</dbReference>
<comment type="caution">
    <text evidence="8">The sequence shown here is derived from an EMBL/GenBank/DDBJ whole genome shotgun (WGS) entry which is preliminary data.</text>
</comment>
<feature type="binding site" evidence="5">
    <location>
        <begin position="182"/>
        <end position="185"/>
    </location>
    <ligand>
        <name>substrate</name>
    </ligand>
</feature>
<dbReference type="InterPro" id="IPR002052">
    <property type="entry name" value="DNA_methylase_N6_adenine_CS"/>
</dbReference>
<dbReference type="SUPFAM" id="SSF53335">
    <property type="entry name" value="S-adenosyl-L-methionine-dependent methyltransferases"/>
    <property type="match status" value="1"/>
</dbReference>
<evidence type="ECO:0000259" key="7">
    <source>
        <dbReference type="Pfam" id="PF17827"/>
    </source>
</evidence>
<comment type="catalytic activity">
    <reaction evidence="4 5">
        <text>L-glutaminyl-[peptide chain release factor] + S-adenosyl-L-methionine = N(5)-methyl-L-glutaminyl-[peptide chain release factor] + S-adenosyl-L-homocysteine + H(+)</text>
        <dbReference type="Rhea" id="RHEA:42896"/>
        <dbReference type="Rhea" id="RHEA-COMP:10271"/>
        <dbReference type="Rhea" id="RHEA-COMP:10272"/>
        <dbReference type="ChEBI" id="CHEBI:15378"/>
        <dbReference type="ChEBI" id="CHEBI:30011"/>
        <dbReference type="ChEBI" id="CHEBI:57856"/>
        <dbReference type="ChEBI" id="CHEBI:59789"/>
        <dbReference type="ChEBI" id="CHEBI:61891"/>
        <dbReference type="EC" id="2.1.1.297"/>
    </reaction>
</comment>
<dbReference type="CDD" id="cd02440">
    <property type="entry name" value="AdoMet_MTases"/>
    <property type="match status" value="1"/>
</dbReference>
<dbReference type="GO" id="GO:0102559">
    <property type="term" value="F:peptide chain release factor N(5)-glutamine methyltransferase activity"/>
    <property type="evidence" value="ECO:0007669"/>
    <property type="project" value="UniProtKB-EC"/>
</dbReference>
<gene>
    <name evidence="5" type="primary">prmC</name>
    <name evidence="8" type="ORF">SAMN04487940_102120</name>
</gene>
<comment type="similarity">
    <text evidence="5">Belongs to the protein N5-glutamine methyltransferase family. PrmC subfamily.</text>
</comment>
<name>A0A975ZM91_9RHOB</name>
<feature type="binding site" evidence="5">
    <location>
        <begin position="116"/>
        <end position="120"/>
    </location>
    <ligand>
        <name>S-adenosyl-L-methionine</name>
        <dbReference type="ChEBI" id="CHEBI:59789"/>
    </ligand>
</feature>
<dbReference type="GeneID" id="80816991"/>